<reference evidence="2 3" key="1">
    <citation type="journal article" date="2014" name="PLoS ONE">
        <title>Global Analysis of Gene Expression Profiles in Physic Nut (Jatropha curcas L.) Seedlings Exposed to Salt Stress.</title>
        <authorList>
            <person name="Zhang L."/>
            <person name="Zhang C."/>
            <person name="Wu P."/>
            <person name="Chen Y."/>
            <person name="Li M."/>
            <person name="Jiang H."/>
            <person name="Wu G."/>
        </authorList>
    </citation>
    <scope>NUCLEOTIDE SEQUENCE [LARGE SCALE GENOMIC DNA]</scope>
    <source>
        <strain evidence="3">cv. GZQX0401</strain>
        <tissue evidence="2">Young leaves</tissue>
    </source>
</reference>
<feature type="compositionally biased region" description="Basic and acidic residues" evidence="1">
    <location>
        <begin position="77"/>
        <end position="86"/>
    </location>
</feature>
<evidence type="ECO:0000313" key="2">
    <source>
        <dbReference type="EMBL" id="KDP24584.1"/>
    </source>
</evidence>
<dbReference type="Proteomes" id="UP000027138">
    <property type="component" value="Unassembled WGS sequence"/>
</dbReference>
<feature type="region of interest" description="Disordered" evidence="1">
    <location>
        <begin position="51"/>
        <end position="101"/>
    </location>
</feature>
<name>A0A067JYG7_JATCU</name>
<accession>A0A067JYG7</accession>
<evidence type="ECO:0000313" key="3">
    <source>
        <dbReference type="Proteomes" id="UP000027138"/>
    </source>
</evidence>
<organism evidence="2 3">
    <name type="scientific">Jatropha curcas</name>
    <name type="common">Barbados nut</name>
    <dbReference type="NCBI Taxonomy" id="180498"/>
    <lineage>
        <taxon>Eukaryota</taxon>
        <taxon>Viridiplantae</taxon>
        <taxon>Streptophyta</taxon>
        <taxon>Embryophyta</taxon>
        <taxon>Tracheophyta</taxon>
        <taxon>Spermatophyta</taxon>
        <taxon>Magnoliopsida</taxon>
        <taxon>eudicotyledons</taxon>
        <taxon>Gunneridae</taxon>
        <taxon>Pentapetalae</taxon>
        <taxon>rosids</taxon>
        <taxon>fabids</taxon>
        <taxon>Malpighiales</taxon>
        <taxon>Euphorbiaceae</taxon>
        <taxon>Crotonoideae</taxon>
        <taxon>Jatropheae</taxon>
        <taxon>Jatropha</taxon>
    </lineage>
</organism>
<sequence>MASTTGPRPPLIIKGPQSPGRRKFLLYPKHHAGPAAFLAVFRTNKVQYRKYRQRKVQTTTEKPSNHGISDGASSSSDHQRPSESRTKKVLVVSQASAPSSD</sequence>
<dbReference type="EMBL" id="KK915106">
    <property type="protein sequence ID" value="KDP24584.1"/>
    <property type="molecule type" value="Genomic_DNA"/>
</dbReference>
<dbReference type="AlphaFoldDB" id="A0A067JYG7"/>
<protein>
    <submittedName>
        <fullName evidence="2">Uncharacterized protein</fullName>
    </submittedName>
</protein>
<proteinExistence type="predicted"/>
<keyword evidence="3" id="KW-1185">Reference proteome</keyword>
<gene>
    <name evidence="2" type="ORF">JCGZ_26553</name>
</gene>
<evidence type="ECO:0000256" key="1">
    <source>
        <dbReference type="SAM" id="MobiDB-lite"/>
    </source>
</evidence>
<feature type="region of interest" description="Disordered" evidence="1">
    <location>
        <begin position="1"/>
        <end position="24"/>
    </location>
</feature>